<feature type="transmembrane region" description="Helical" evidence="1">
    <location>
        <begin position="95"/>
        <end position="118"/>
    </location>
</feature>
<accession>A0ABR1JRR8</accession>
<proteinExistence type="predicted"/>
<organism evidence="2 3">
    <name type="scientific">Marasmiellus scandens</name>
    <dbReference type="NCBI Taxonomy" id="2682957"/>
    <lineage>
        <taxon>Eukaryota</taxon>
        <taxon>Fungi</taxon>
        <taxon>Dikarya</taxon>
        <taxon>Basidiomycota</taxon>
        <taxon>Agaricomycotina</taxon>
        <taxon>Agaricomycetes</taxon>
        <taxon>Agaricomycetidae</taxon>
        <taxon>Agaricales</taxon>
        <taxon>Marasmiineae</taxon>
        <taxon>Omphalotaceae</taxon>
        <taxon>Marasmiellus</taxon>
    </lineage>
</organism>
<evidence type="ECO:0008006" key="4">
    <source>
        <dbReference type="Google" id="ProtNLM"/>
    </source>
</evidence>
<name>A0ABR1JRR8_9AGAR</name>
<gene>
    <name evidence="2" type="ORF">VKT23_005253</name>
</gene>
<sequence>MMKLSCKSPATEFVKTSAEAYLGFLTDTSEADSTEELLPYSMNQAFSEDMSDKLNGATEQVLDPGVRSYYRNKAKIFFNITIGVTLKTLSILKEFVLGCLILVLVPVCYFLGVALAILRMIANLLVAAVVTAGLIPFWVVGGLYACVQICLGRMTHDDLCRCIVAFMERFQEAVQ</sequence>
<protein>
    <recommendedName>
        <fullName evidence="4">Caveolin</fullName>
    </recommendedName>
</protein>
<evidence type="ECO:0000313" key="2">
    <source>
        <dbReference type="EMBL" id="KAK7465274.1"/>
    </source>
</evidence>
<dbReference type="EMBL" id="JBANRG010000006">
    <property type="protein sequence ID" value="KAK7465274.1"/>
    <property type="molecule type" value="Genomic_DNA"/>
</dbReference>
<comment type="caution">
    <text evidence="2">The sequence shown here is derived from an EMBL/GenBank/DDBJ whole genome shotgun (WGS) entry which is preliminary data.</text>
</comment>
<keyword evidence="1" id="KW-1133">Transmembrane helix</keyword>
<keyword evidence="3" id="KW-1185">Reference proteome</keyword>
<dbReference type="Proteomes" id="UP001498398">
    <property type="component" value="Unassembled WGS sequence"/>
</dbReference>
<keyword evidence="1" id="KW-0812">Transmembrane</keyword>
<evidence type="ECO:0000256" key="1">
    <source>
        <dbReference type="SAM" id="Phobius"/>
    </source>
</evidence>
<evidence type="ECO:0000313" key="3">
    <source>
        <dbReference type="Proteomes" id="UP001498398"/>
    </source>
</evidence>
<reference evidence="2 3" key="1">
    <citation type="submission" date="2024-01" db="EMBL/GenBank/DDBJ databases">
        <title>A draft genome for the cacao thread blight pathogen Marasmiellus scandens.</title>
        <authorList>
            <person name="Baruah I.K."/>
            <person name="Leung J."/>
            <person name="Bukari Y."/>
            <person name="Amoako-Attah I."/>
            <person name="Meinhardt L.W."/>
            <person name="Bailey B.A."/>
            <person name="Cohen S.P."/>
        </authorList>
    </citation>
    <scope>NUCLEOTIDE SEQUENCE [LARGE SCALE GENOMIC DNA]</scope>
    <source>
        <strain evidence="2 3">GH-19</strain>
    </source>
</reference>
<feature type="transmembrane region" description="Helical" evidence="1">
    <location>
        <begin position="124"/>
        <end position="147"/>
    </location>
</feature>
<keyword evidence="1" id="KW-0472">Membrane</keyword>